<accession>A0A9P6EFU9</accession>
<dbReference type="EMBL" id="MU157854">
    <property type="protein sequence ID" value="KAF9528307.1"/>
    <property type="molecule type" value="Genomic_DNA"/>
</dbReference>
<reference evidence="1" key="1">
    <citation type="submission" date="2020-11" db="EMBL/GenBank/DDBJ databases">
        <authorList>
            <consortium name="DOE Joint Genome Institute"/>
            <person name="Ahrendt S."/>
            <person name="Riley R."/>
            <person name="Andreopoulos W."/>
            <person name="Labutti K."/>
            <person name="Pangilinan J."/>
            <person name="Ruiz-Duenas F.J."/>
            <person name="Barrasa J.M."/>
            <person name="Sanchez-Garcia M."/>
            <person name="Camarero S."/>
            <person name="Miyauchi S."/>
            <person name="Serrano A."/>
            <person name="Linde D."/>
            <person name="Babiker R."/>
            <person name="Drula E."/>
            <person name="Ayuso-Fernandez I."/>
            <person name="Pacheco R."/>
            <person name="Padilla G."/>
            <person name="Ferreira P."/>
            <person name="Barriuso J."/>
            <person name="Kellner H."/>
            <person name="Castanera R."/>
            <person name="Alfaro M."/>
            <person name="Ramirez L."/>
            <person name="Pisabarro A.G."/>
            <person name="Kuo A."/>
            <person name="Tritt A."/>
            <person name="Lipzen A."/>
            <person name="He G."/>
            <person name="Yan M."/>
            <person name="Ng V."/>
            <person name="Cullen D."/>
            <person name="Martin F."/>
            <person name="Rosso M.-N."/>
            <person name="Henrissat B."/>
            <person name="Hibbett D."/>
            <person name="Martinez A.T."/>
            <person name="Grigoriev I.V."/>
        </authorList>
    </citation>
    <scope>NUCLEOTIDE SEQUENCE</scope>
    <source>
        <strain evidence="1">CBS 506.95</strain>
    </source>
</reference>
<dbReference type="AlphaFoldDB" id="A0A9P6EFU9"/>
<keyword evidence="2" id="KW-1185">Reference proteome</keyword>
<evidence type="ECO:0000313" key="1">
    <source>
        <dbReference type="EMBL" id="KAF9528307.1"/>
    </source>
</evidence>
<sequence>MYHLSHSRAYTLFTQVKFCDSQAIDNPVVLFHRPLEDAISLAIFTSADTPSLSILQRHGSQKLPILPKFQEPIANLSTSGHFLSPQSSMIFVPFSPFLLLPTKPKAYDDCAKLSNECSTNPRDSFSLGQHVHLIIVLTRLRQIPTSRLTQDHSSQRSLALETSLRHSQLRRSQFGLTFRCISAPSRGGAGKRQL</sequence>
<name>A0A9P6EFU9_9AGAR</name>
<protein>
    <submittedName>
        <fullName evidence="1">Uncharacterized protein</fullName>
    </submittedName>
</protein>
<evidence type="ECO:0000313" key="2">
    <source>
        <dbReference type="Proteomes" id="UP000807306"/>
    </source>
</evidence>
<dbReference type="Proteomes" id="UP000807306">
    <property type="component" value="Unassembled WGS sequence"/>
</dbReference>
<gene>
    <name evidence="1" type="ORF">CPB83DRAFT_354921</name>
</gene>
<organism evidence="1 2">
    <name type="scientific">Crepidotus variabilis</name>
    <dbReference type="NCBI Taxonomy" id="179855"/>
    <lineage>
        <taxon>Eukaryota</taxon>
        <taxon>Fungi</taxon>
        <taxon>Dikarya</taxon>
        <taxon>Basidiomycota</taxon>
        <taxon>Agaricomycotina</taxon>
        <taxon>Agaricomycetes</taxon>
        <taxon>Agaricomycetidae</taxon>
        <taxon>Agaricales</taxon>
        <taxon>Agaricineae</taxon>
        <taxon>Crepidotaceae</taxon>
        <taxon>Crepidotus</taxon>
    </lineage>
</organism>
<comment type="caution">
    <text evidence="1">The sequence shown here is derived from an EMBL/GenBank/DDBJ whole genome shotgun (WGS) entry which is preliminary data.</text>
</comment>
<proteinExistence type="predicted"/>